<comment type="caution">
    <text evidence="2">The sequence shown here is derived from an EMBL/GenBank/DDBJ whole genome shotgun (WGS) entry which is preliminary data.</text>
</comment>
<protein>
    <submittedName>
        <fullName evidence="2">GNAT family N-acetyltransferase</fullName>
    </submittedName>
</protein>
<dbReference type="GO" id="GO:0016747">
    <property type="term" value="F:acyltransferase activity, transferring groups other than amino-acyl groups"/>
    <property type="evidence" value="ECO:0007669"/>
    <property type="project" value="InterPro"/>
</dbReference>
<reference evidence="2 3" key="1">
    <citation type="submission" date="2020-07" db="EMBL/GenBank/DDBJ databases">
        <authorList>
            <person name="Sun Q."/>
        </authorList>
    </citation>
    <scope>NUCLEOTIDE SEQUENCE [LARGE SCALE GENOMIC DNA]</scope>
    <source>
        <strain evidence="2 3">CGMCC 1.13654</strain>
    </source>
</reference>
<proteinExistence type="predicted"/>
<dbReference type="InterPro" id="IPR016181">
    <property type="entry name" value="Acyl_CoA_acyltransferase"/>
</dbReference>
<dbReference type="RefSeq" id="WP_160363764.1">
    <property type="nucleotide sequence ID" value="NZ_JACEIB010000024.1"/>
</dbReference>
<dbReference type="CDD" id="cd04301">
    <property type="entry name" value="NAT_SF"/>
    <property type="match status" value="1"/>
</dbReference>
<dbReference type="Pfam" id="PF13508">
    <property type="entry name" value="Acetyltransf_7"/>
    <property type="match status" value="1"/>
</dbReference>
<dbReference type="InterPro" id="IPR000182">
    <property type="entry name" value="GNAT_dom"/>
</dbReference>
<dbReference type="PROSITE" id="PS51186">
    <property type="entry name" value="GNAT"/>
    <property type="match status" value="1"/>
</dbReference>
<dbReference type="Proteomes" id="UP000570166">
    <property type="component" value="Unassembled WGS sequence"/>
</dbReference>
<gene>
    <name evidence="2" type="ORF">HZF05_13850</name>
</gene>
<accession>A0A838L9E8</accession>
<organism evidence="2 3">
    <name type="scientific">Sphingomonas chungangi</name>
    <dbReference type="NCBI Taxonomy" id="2683589"/>
    <lineage>
        <taxon>Bacteria</taxon>
        <taxon>Pseudomonadati</taxon>
        <taxon>Pseudomonadota</taxon>
        <taxon>Alphaproteobacteria</taxon>
        <taxon>Sphingomonadales</taxon>
        <taxon>Sphingomonadaceae</taxon>
        <taxon>Sphingomonas</taxon>
    </lineage>
</organism>
<feature type="domain" description="N-acetyltransferase" evidence="1">
    <location>
        <begin position="4"/>
        <end position="145"/>
    </location>
</feature>
<evidence type="ECO:0000313" key="2">
    <source>
        <dbReference type="EMBL" id="MBA2935169.1"/>
    </source>
</evidence>
<dbReference type="AlphaFoldDB" id="A0A838L9E8"/>
<evidence type="ECO:0000259" key="1">
    <source>
        <dbReference type="PROSITE" id="PS51186"/>
    </source>
</evidence>
<dbReference type="EMBL" id="JACEIB010000024">
    <property type="protein sequence ID" value="MBA2935169.1"/>
    <property type="molecule type" value="Genomic_DNA"/>
</dbReference>
<name>A0A838L9E8_9SPHN</name>
<dbReference type="NCBIfam" id="NF040501">
    <property type="entry name" value="resist_ArsN2"/>
    <property type="match status" value="1"/>
</dbReference>
<keyword evidence="3" id="KW-1185">Reference proteome</keyword>
<sequence>MSRVMFAPLTFADDVLTLALGAAGLPTDDLREPGRAFFGLSDDDGPIGFIGIEGSGADRLLRSLVVLPSRKRRGFGGLLVAHAEAFARQDGVERLHLLTQTMPDFFRARGYRPAERATAPASIALTAQFASLCPASAAYLVKDIA</sequence>
<dbReference type="SUPFAM" id="SSF55729">
    <property type="entry name" value="Acyl-CoA N-acyltransferases (Nat)"/>
    <property type="match status" value="1"/>
</dbReference>
<evidence type="ECO:0000313" key="3">
    <source>
        <dbReference type="Proteomes" id="UP000570166"/>
    </source>
</evidence>
<keyword evidence="2" id="KW-0808">Transferase</keyword>
<dbReference type="Gene3D" id="3.40.630.30">
    <property type="match status" value="1"/>
</dbReference>